<gene>
    <name evidence="5" type="ORF">ABV298_04965</name>
</gene>
<dbReference type="Gene3D" id="3.40.50.720">
    <property type="entry name" value="NAD(P)-binding Rossmann-like Domain"/>
    <property type="match status" value="1"/>
</dbReference>
<dbReference type="PANTHER" id="PTHR22604:SF105">
    <property type="entry name" value="TRANS-1,2-DIHYDROBENZENE-1,2-DIOL DEHYDROGENASE"/>
    <property type="match status" value="1"/>
</dbReference>
<dbReference type="InterPro" id="IPR036291">
    <property type="entry name" value="NAD(P)-bd_dom_sf"/>
</dbReference>
<protein>
    <submittedName>
        <fullName evidence="5">Gfo/Idh/MocA family oxidoreductase</fullName>
    </submittedName>
</protein>
<dbReference type="Gene3D" id="3.30.360.10">
    <property type="entry name" value="Dihydrodipicolinate Reductase, domain 2"/>
    <property type="match status" value="1"/>
</dbReference>
<evidence type="ECO:0000313" key="5">
    <source>
        <dbReference type="EMBL" id="XCH25771.1"/>
    </source>
</evidence>
<keyword evidence="2" id="KW-0560">Oxidoreductase</keyword>
<sequence>METKNKLGVALVGLGKYATEQLIPSLRVTQNCRLAGLVSGSDEKKRKWQQEFGLNDESLYSYDDFDRIAANRDIDIVYVVLPNFMHAGFCIRAARAGKHVICEKPLAMNVRECYHIFDAVSEANVRFSMGYRLHFDPFNQEMMRLGQKEIFGPVRKMELLDSMDIGTQSPWRIDRQRSGGGPLVNNGIYCIQAAIYITGKLPFAVEARFAPVTNPERFTEVEEGVIWTLFFEGGVTAHCETSYSKNQNLMRAEGSEGWFELNPAYEYEGLTGRTSSGAMDIAPVKQQARQMDDFARCILENGETRVPIEMGIRDMQIIEAVYESARTGQRVELHLEEFASLPEF</sequence>
<comment type="similarity">
    <text evidence="1">Belongs to the Gfo/Idh/MocA family.</text>
</comment>
<dbReference type="PANTHER" id="PTHR22604">
    <property type="entry name" value="OXIDOREDUCTASES"/>
    <property type="match status" value="1"/>
</dbReference>
<dbReference type="RefSeq" id="WP_353721068.1">
    <property type="nucleotide sequence ID" value="NZ_CP159289.1"/>
</dbReference>
<dbReference type="Pfam" id="PF02894">
    <property type="entry name" value="GFO_IDH_MocA_C"/>
    <property type="match status" value="1"/>
</dbReference>
<dbReference type="SUPFAM" id="SSF55347">
    <property type="entry name" value="Glyceraldehyde-3-phosphate dehydrogenase-like, C-terminal domain"/>
    <property type="match status" value="1"/>
</dbReference>
<dbReference type="InterPro" id="IPR008354">
    <property type="entry name" value="Glc-Fru_OxRdtase_bac"/>
</dbReference>
<dbReference type="GO" id="GO:0016491">
    <property type="term" value="F:oxidoreductase activity"/>
    <property type="evidence" value="ECO:0007669"/>
    <property type="project" value="UniProtKB-KW"/>
</dbReference>
<evidence type="ECO:0000256" key="2">
    <source>
        <dbReference type="ARBA" id="ARBA00023002"/>
    </source>
</evidence>
<feature type="domain" description="Gfo/Idh/MocA-like oxidoreductase C-terminal" evidence="4">
    <location>
        <begin position="151"/>
        <end position="333"/>
    </location>
</feature>
<dbReference type="EMBL" id="CP159289">
    <property type="protein sequence ID" value="XCH25771.1"/>
    <property type="molecule type" value="Genomic_DNA"/>
</dbReference>
<reference evidence="5" key="1">
    <citation type="submission" date="2024-06" db="EMBL/GenBank/DDBJ databases">
        <title>Sequencing and assembly of the genome of Dyadobacter sp. strain 676, a symbiont of Cyamopsis tetragonoloba.</title>
        <authorList>
            <person name="Guro P."/>
            <person name="Sazanova A."/>
            <person name="Kuznetsova I."/>
            <person name="Belimov A."/>
            <person name="Safronova V."/>
        </authorList>
    </citation>
    <scope>NUCLEOTIDE SEQUENCE</scope>
    <source>
        <strain evidence="5">676</strain>
    </source>
</reference>
<dbReference type="InterPro" id="IPR000683">
    <property type="entry name" value="Gfo/Idh/MocA-like_OxRdtase_N"/>
</dbReference>
<feature type="domain" description="Gfo/Idh/MocA-like oxidoreductase N-terminal" evidence="3">
    <location>
        <begin position="8"/>
        <end position="131"/>
    </location>
</feature>
<organism evidence="5">
    <name type="scientific">Dyadobacter sp. 676</name>
    <dbReference type="NCBI Taxonomy" id="3088362"/>
    <lineage>
        <taxon>Bacteria</taxon>
        <taxon>Pseudomonadati</taxon>
        <taxon>Bacteroidota</taxon>
        <taxon>Cytophagia</taxon>
        <taxon>Cytophagales</taxon>
        <taxon>Spirosomataceae</taxon>
        <taxon>Dyadobacter</taxon>
    </lineage>
</organism>
<evidence type="ECO:0000259" key="4">
    <source>
        <dbReference type="Pfam" id="PF02894"/>
    </source>
</evidence>
<evidence type="ECO:0000259" key="3">
    <source>
        <dbReference type="Pfam" id="PF01408"/>
    </source>
</evidence>
<dbReference type="InterPro" id="IPR050984">
    <property type="entry name" value="Gfo/Idh/MocA_domain"/>
</dbReference>
<dbReference type="SUPFAM" id="SSF51735">
    <property type="entry name" value="NAD(P)-binding Rossmann-fold domains"/>
    <property type="match status" value="1"/>
</dbReference>
<accession>A0AAU8FP69</accession>
<proteinExistence type="inferred from homology"/>
<dbReference type="Pfam" id="PF01408">
    <property type="entry name" value="GFO_IDH_MocA"/>
    <property type="match status" value="1"/>
</dbReference>
<dbReference type="PRINTS" id="PR01775">
    <property type="entry name" value="GLFROXRDTASE"/>
</dbReference>
<dbReference type="InterPro" id="IPR004104">
    <property type="entry name" value="Gfo/Idh/MocA-like_OxRdtase_C"/>
</dbReference>
<evidence type="ECO:0000256" key="1">
    <source>
        <dbReference type="ARBA" id="ARBA00010928"/>
    </source>
</evidence>
<dbReference type="AlphaFoldDB" id="A0AAU8FP69"/>
<name>A0AAU8FP69_9BACT</name>
<dbReference type="GO" id="GO:0000166">
    <property type="term" value="F:nucleotide binding"/>
    <property type="evidence" value="ECO:0007669"/>
    <property type="project" value="InterPro"/>
</dbReference>